<dbReference type="EMBL" id="BGZK01000041">
    <property type="protein sequence ID" value="GBP10516.1"/>
    <property type="molecule type" value="Genomic_DNA"/>
</dbReference>
<dbReference type="AlphaFoldDB" id="A0A4C1T8L5"/>
<evidence type="ECO:0000313" key="2">
    <source>
        <dbReference type="Proteomes" id="UP000299102"/>
    </source>
</evidence>
<comment type="caution">
    <text evidence="1">The sequence shown here is derived from an EMBL/GenBank/DDBJ whole genome shotgun (WGS) entry which is preliminary data.</text>
</comment>
<keyword evidence="2" id="KW-1185">Reference proteome</keyword>
<gene>
    <name evidence="1" type="ORF">EVAR_76366_1</name>
</gene>
<sequence length="106" mass="11390">MTSIGIRSRTRARRGKESEYKPFTSAIAKLRARTAAHTKQAAIIRRGRKLGSSRIDLADGRAAISIPRPAVAARKLGYGGISYLPEFGRARAALVCSRVAAAEGPR</sequence>
<evidence type="ECO:0000313" key="1">
    <source>
        <dbReference type="EMBL" id="GBP10516.1"/>
    </source>
</evidence>
<organism evidence="1 2">
    <name type="scientific">Eumeta variegata</name>
    <name type="common">Bagworm moth</name>
    <name type="synonym">Eumeta japonica</name>
    <dbReference type="NCBI Taxonomy" id="151549"/>
    <lineage>
        <taxon>Eukaryota</taxon>
        <taxon>Metazoa</taxon>
        <taxon>Ecdysozoa</taxon>
        <taxon>Arthropoda</taxon>
        <taxon>Hexapoda</taxon>
        <taxon>Insecta</taxon>
        <taxon>Pterygota</taxon>
        <taxon>Neoptera</taxon>
        <taxon>Endopterygota</taxon>
        <taxon>Lepidoptera</taxon>
        <taxon>Glossata</taxon>
        <taxon>Ditrysia</taxon>
        <taxon>Tineoidea</taxon>
        <taxon>Psychidae</taxon>
        <taxon>Oiketicinae</taxon>
        <taxon>Eumeta</taxon>
    </lineage>
</organism>
<dbReference type="Proteomes" id="UP000299102">
    <property type="component" value="Unassembled WGS sequence"/>
</dbReference>
<protein>
    <submittedName>
        <fullName evidence="1">Uncharacterized protein</fullName>
    </submittedName>
</protein>
<name>A0A4C1T8L5_EUMVA</name>
<accession>A0A4C1T8L5</accession>
<reference evidence="1 2" key="1">
    <citation type="journal article" date="2019" name="Commun. Biol.">
        <title>The bagworm genome reveals a unique fibroin gene that provides high tensile strength.</title>
        <authorList>
            <person name="Kono N."/>
            <person name="Nakamura H."/>
            <person name="Ohtoshi R."/>
            <person name="Tomita M."/>
            <person name="Numata K."/>
            <person name="Arakawa K."/>
        </authorList>
    </citation>
    <scope>NUCLEOTIDE SEQUENCE [LARGE SCALE GENOMIC DNA]</scope>
</reference>
<proteinExistence type="predicted"/>